<evidence type="ECO:0000256" key="5">
    <source>
        <dbReference type="ARBA" id="ARBA00022683"/>
    </source>
</evidence>
<comment type="caution">
    <text evidence="10">The sequence shown here is derived from an EMBL/GenBank/DDBJ whole genome shotgun (WGS) entry which is preliminary data.</text>
</comment>
<dbReference type="Proteomes" id="UP000265643">
    <property type="component" value="Unassembled WGS sequence"/>
</dbReference>
<comment type="subcellular location">
    <subcellularLocation>
        <location evidence="1">Cell membrane</location>
        <topology evidence="1">Multi-pass membrane protein</topology>
    </subcellularLocation>
</comment>
<evidence type="ECO:0000313" key="10">
    <source>
        <dbReference type="EMBL" id="GCA67006.1"/>
    </source>
</evidence>
<keyword evidence="11" id="KW-1185">Reference proteome</keyword>
<keyword evidence="2" id="KW-0813">Transport</keyword>
<name>A0A391P4D9_9FIRM</name>
<evidence type="ECO:0000256" key="1">
    <source>
        <dbReference type="ARBA" id="ARBA00004651"/>
    </source>
</evidence>
<dbReference type="RefSeq" id="WP_243112712.1">
    <property type="nucleotide sequence ID" value="NZ_BHGK01000001.1"/>
</dbReference>
<evidence type="ECO:0008006" key="12">
    <source>
        <dbReference type="Google" id="ProtNLM"/>
    </source>
</evidence>
<dbReference type="EMBL" id="BHGK01000001">
    <property type="protein sequence ID" value="GCA67006.1"/>
    <property type="molecule type" value="Genomic_DNA"/>
</dbReference>
<dbReference type="InterPro" id="IPR004700">
    <property type="entry name" value="PTS_IIC_man"/>
</dbReference>
<evidence type="ECO:0000313" key="11">
    <source>
        <dbReference type="Proteomes" id="UP000265643"/>
    </source>
</evidence>
<dbReference type="AlphaFoldDB" id="A0A391P4D9"/>
<accession>A0A391P4D9</accession>
<proteinExistence type="predicted"/>
<feature type="transmembrane region" description="Helical" evidence="9">
    <location>
        <begin position="97"/>
        <end position="119"/>
    </location>
</feature>
<keyword evidence="4" id="KW-0762">Sugar transport</keyword>
<evidence type="ECO:0000256" key="3">
    <source>
        <dbReference type="ARBA" id="ARBA00022475"/>
    </source>
</evidence>
<gene>
    <name evidence="10" type="ORF">KGMB01110_14420</name>
</gene>
<dbReference type="InterPro" id="IPR050303">
    <property type="entry name" value="GatZ_KbaZ_carbometab"/>
</dbReference>
<feature type="transmembrane region" description="Helical" evidence="9">
    <location>
        <begin position="205"/>
        <end position="221"/>
    </location>
</feature>
<dbReference type="GO" id="GO:0009401">
    <property type="term" value="P:phosphoenolpyruvate-dependent sugar phosphotransferase system"/>
    <property type="evidence" value="ECO:0007669"/>
    <property type="project" value="UniProtKB-KW"/>
</dbReference>
<reference evidence="11" key="1">
    <citation type="submission" date="2018-09" db="EMBL/GenBank/DDBJ databases">
        <title>Draft Genome Sequence of Mediterraneibacter sp. KCTC 15684.</title>
        <authorList>
            <person name="Kim J.S."/>
            <person name="Han K.I."/>
            <person name="Suh M.K."/>
            <person name="Lee K.C."/>
            <person name="Eom M.K."/>
            <person name="Lee J.H."/>
            <person name="Park S.H."/>
            <person name="Kang S.W."/>
            <person name="Park J.E."/>
            <person name="Oh B.S."/>
            <person name="Yu S.Y."/>
            <person name="Choi S.H."/>
            <person name="Lee D.H."/>
            <person name="Yoon H."/>
            <person name="Kim B."/>
            <person name="Yang S.J."/>
            <person name="Lee J.S."/>
        </authorList>
    </citation>
    <scope>NUCLEOTIDE SEQUENCE [LARGE SCALE GENOMIC DNA]</scope>
    <source>
        <strain evidence="11">KCTC 15684</strain>
    </source>
</reference>
<keyword evidence="5" id="KW-0598">Phosphotransferase system</keyword>
<dbReference type="PANTHER" id="PTHR32502">
    <property type="entry name" value="N-ACETYLGALACTOSAMINE PERMEASE II COMPONENT-RELATED"/>
    <property type="match status" value="1"/>
</dbReference>
<keyword evidence="3" id="KW-1003">Cell membrane</keyword>
<feature type="transmembrane region" description="Helical" evidence="9">
    <location>
        <begin position="140"/>
        <end position="164"/>
    </location>
</feature>
<evidence type="ECO:0000256" key="2">
    <source>
        <dbReference type="ARBA" id="ARBA00022448"/>
    </source>
</evidence>
<evidence type="ECO:0000256" key="6">
    <source>
        <dbReference type="ARBA" id="ARBA00022692"/>
    </source>
</evidence>
<keyword evidence="7 9" id="KW-1133">Transmembrane helix</keyword>
<dbReference type="Pfam" id="PF03609">
    <property type="entry name" value="EII-Sor"/>
    <property type="match status" value="1"/>
</dbReference>
<keyword evidence="8 9" id="KW-0472">Membrane</keyword>
<feature type="transmembrane region" description="Helical" evidence="9">
    <location>
        <begin position="59"/>
        <end position="85"/>
    </location>
</feature>
<evidence type="ECO:0000256" key="8">
    <source>
        <dbReference type="ARBA" id="ARBA00023136"/>
    </source>
</evidence>
<feature type="transmembrane region" description="Helical" evidence="9">
    <location>
        <begin position="176"/>
        <end position="198"/>
    </location>
</feature>
<evidence type="ECO:0000256" key="7">
    <source>
        <dbReference type="ARBA" id="ARBA00022989"/>
    </source>
</evidence>
<feature type="transmembrane region" description="Helical" evidence="9">
    <location>
        <begin position="27"/>
        <end position="47"/>
    </location>
</feature>
<organism evidence="10 11">
    <name type="scientific">Mediterraneibacter butyricigenes</name>
    <dbReference type="NCBI Taxonomy" id="2316025"/>
    <lineage>
        <taxon>Bacteria</taxon>
        <taxon>Bacillati</taxon>
        <taxon>Bacillota</taxon>
        <taxon>Clostridia</taxon>
        <taxon>Lachnospirales</taxon>
        <taxon>Lachnospiraceae</taxon>
        <taxon>Mediterraneibacter</taxon>
    </lineage>
</organism>
<evidence type="ECO:0000256" key="4">
    <source>
        <dbReference type="ARBA" id="ARBA00022597"/>
    </source>
</evidence>
<evidence type="ECO:0000256" key="9">
    <source>
        <dbReference type="SAM" id="Phobius"/>
    </source>
</evidence>
<dbReference type="GO" id="GO:0005886">
    <property type="term" value="C:plasma membrane"/>
    <property type="evidence" value="ECO:0007669"/>
    <property type="project" value="UniProtKB-SubCell"/>
</dbReference>
<keyword evidence="6 9" id="KW-0812">Transmembrane</keyword>
<sequence>MIYLQALLIALLAIGSQWWFCHLVTRTWLYPIWSGFLTGVILGEPLVGMQAAAYIQLTYLGWITAGGSMPGNLMVAGIFGTALTVLSGADPTMATTFAVTLSLVGILINQAYMTINALWVHQADKFLEKGNIKMVRLMNYLPSFLTAAVLYGIPAFLMVVLGASWAESALSAVPQWLIDALNLVGSIMPALGIAMLLNYIGKKKLIAFFFVGYFATVYLGLDTMSLFVFGTCIAVIMYFFGAGKEEA</sequence>
<dbReference type="PROSITE" id="PS51106">
    <property type="entry name" value="PTS_EIIC_TYPE_4"/>
    <property type="match status" value="1"/>
</dbReference>
<dbReference type="PANTHER" id="PTHR32502:SF8">
    <property type="entry name" value="N-ACETYLGALACTOSAMINE PERMEASE IIC COMPONENT 1"/>
    <property type="match status" value="1"/>
</dbReference>
<protein>
    <recommendedName>
        <fullName evidence="12">PTS sugar transporter subunit IIC</fullName>
    </recommendedName>
</protein>